<dbReference type="EMBL" id="MSFU01000036">
    <property type="protein sequence ID" value="PWY63451.1"/>
    <property type="molecule type" value="Genomic_DNA"/>
</dbReference>
<dbReference type="VEuPathDB" id="FungiDB:BO83DRAFT_393269"/>
<proteinExistence type="predicted"/>
<evidence type="ECO:0000313" key="1">
    <source>
        <dbReference type="EMBL" id="PWY63451.1"/>
    </source>
</evidence>
<protein>
    <submittedName>
        <fullName evidence="1">Uncharacterized protein</fullName>
    </submittedName>
</protein>
<reference evidence="1" key="1">
    <citation type="submission" date="2016-12" db="EMBL/GenBank/DDBJ databases">
        <title>The genomes of Aspergillus section Nigri reveals drivers in fungal speciation.</title>
        <authorList>
            <consortium name="DOE Joint Genome Institute"/>
            <person name="Vesth T.C."/>
            <person name="Nybo J."/>
            <person name="Theobald S."/>
            <person name="Brandl J."/>
            <person name="Frisvad J.C."/>
            <person name="Nielsen K.F."/>
            <person name="Lyhne E.K."/>
            <person name="Kogle M.E."/>
            <person name="Kuo A."/>
            <person name="Riley R."/>
            <person name="Clum A."/>
            <person name="Nolan M."/>
            <person name="Lipzen A."/>
            <person name="Salamov A."/>
            <person name="Henrissat B."/>
            <person name="Wiebenga A."/>
            <person name="De vries R.P."/>
            <person name="Grigoriev I.V."/>
            <person name="Mortensen U.H."/>
            <person name="Andersen M.R."/>
            <person name="Baker S.E."/>
        </authorList>
    </citation>
    <scope>NUCLEOTIDE SEQUENCE</scope>
    <source>
        <strain evidence="1">CBS 122712</strain>
    </source>
</reference>
<organism evidence="1 2">
    <name type="scientific">Aspergillus eucalypticola (strain CBS 122712 / IBT 29274)</name>
    <dbReference type="NCBI Taxonomy" id="1448314"/>
    <lineage>
        <taxon>Eukaryota</taxon>
        <taxon>Fungi</taxon>
        <taxon>Dikarya</taxon>
        <taxon>Ascomycota</taxon>
        <taxon>Pezizomycotina</taxon>
        <taxon>Eurotiomycetes</taxon>
        <taxon>Eurotiomycetidae</taxon>
        <taxon>Eurotiales</taxon>
        <taxon>Aspergillaceae</taxon>
        <taxon>Aspergillus</taxon>
        <taxon>Aspergillus subgen. Circumdati</taxon>
    </lineage>
</organism>
<name>A0A317UP09_ASPEC</name>
<comment type="caution">
    <text evidence="1">The sequence shown here is derived from an EMBL/GenBank/DDBJ whole genome shotgun (WGS) entry which is preliminary data.</text>
</comment>
<gene>
    <name evidence="1" type="ORF">BO83DRAFT_393269</name>
</gene>
<dbReference type="Proteomes" id="UP000246171">
    <property type="component" value="Unassembled WGS sequence"/>
</dbReference>
<dbReference type="GeneID" id="37054933"/>
<evidence type="ECO:0000313" key="2">
    <source>
        <dbReference type="Proteomes" id="UP000246171"/>
    </source>
</evidence>
<dbReference type="AlphaFoldDB" id="A0A317UP09"/>
<keyword evidence="2" id="KW-1185">Reference proteome</keyword>
<sequence length="140" mass="15441">MHIHTTTTTTTTTTNNHIFNLLSLEFQHLLSRKGAQLSSAQLNLQPPDLPQWSNKLAPNVTQLSLVRPRLGADTRGDKYAATMKDDEKDEDENSVVGIYGILSRVGVGLALAGLSYLTSINPLTEKYDHSRLNHLNAMNS</sequence>
<accession>A0A317UP09</accession>
<dbReference type="RefSeq" id="XP_025383148.1">
    <property type="nucleotide sequence ID" value="XM_025532971.1"/>
</dbReference>